<name>A0ABX9EE85_9PSEU</name>
<evidence type="ECO:0000313" key="2">
    <source>
        <dbReference type="Proteomes" id="UP000248714"/>
    </source>
</evidence>
<reference evidence="1 2" key="1">
    <citation type="submission" date="2018-06" db="EMBL/GenBank/DDBJ databases">
        <title>Genomic Encyclopedia of Type Strains, Phase IV (KMG-IV): sequencing the most valuable type-strain genomes for metagenomic binning, comparative biology and taxonomic classification.</title>
        <authorList>
            <person name="Goeker M."/>
        </authorList>
    </citation>
    <scope>NUCLEOTIDE SEQUENCE [LARGE SCALE GENOMIC DNA]</scope>
    <source>
        <strain evidence="1 2">DSM 45479</strain>
    </source>
</reference>
<protein>
    <submittedName>
        <fullName evidence="1">Uncharacterized protein</fullName>
    </submittedName>
</protein>
<accession>A0ABX9EE85</accession>
<comment type="caution">
    <text evidence="1">The sequence shown here is derived from an EMBL/GenBank/DDBJ whole genome shotgun (WGS) entry which is preliminary data.</text>
</comment>
<sequence>MEYTRRDLAQAVLDAHPDSSRGLNMFYGAFNDDMKAFQIRLRDGLLGAFGVDLNAHMPLKMLLKSTVDSNAAITSPGSGFGEFSAIARKLEGSGVIDRMMEIARLNDESQKIHLDIVEELLGLMQPTAEVVTSEDLKALGVDDDPPDVNDYEMDY</sequence>
<dbReference type="Proteomes" id="UP000248714">
    <property type="component" value="Unassembled WGS sequence"/>
</dbReference>
<organism evidence="1 2">
    <name type="scientific">Lentzea atacamensis</name>
    <dbReference type="NCBI Taxonomy" id="531938"/>
    <lineage>
        <taxon>Bacteria</taxon>
        <taxon>Bacillati</taxon>
        <taxon>Actinomycetota</taxon>
        <taxon>Actinomycetes</taxon>
        <taxon>Pseudonocardiales</taxon>
        <taxon>Pseudonocardiaceae</taxon>
        <taxon>Lentzea</taxon>
    </lineage>
</organism>
<dbReference type="RefSeq" id="WP_146771699.1">
    <property type="nucleotide sequence ID" value="NZ_QLTT01000002.1"/>
</dbReference>
<gene>
    <name evidence="1" type="ORF">C8D87_1021029</name>
</gene>
<evidence type="ECO:0000313" key="1">
    <source>
        <dbReference type="EMBL" id="RAS68951.1"/>
    </source>
</evidence>
<keyword evidence="2" id="KW-1185">Reference proteome</keyword>
<proteinExistence type="predicted"/>
<dbReference type="EMBL" id="QLTT01000002">
    <property type="protein sequence ID" value="RAS68951.1"/>
    <property type="molecule type" value="Genomic_DNA"/>
</dbReference>